<dbReference type="EMBL" id="BAABME010030770">
    <property type="protein sequence ID" value="GAA0142856.1"/>
    <property type="molecule type" value="Genomic_DNA"/>
</dbReference>
<keyword evidence="2" id="KW-1185">Reference proteome</keyword>
<name>A0AAV3NVL8_LITER</name>
<dbReference type="AlphaFoldDB" id="A0AAV3NVL8"/>
<comment type="caution">
    <text evidence="1">The sequence shown here is derived from an EMBL/GenBank/DDBJ whole genome shotgun (WGS) entry which is preliminary data.</text>
</comment>
<sequence length="180" mass="20877">MDIEILKSLMGFKLTEEEANPVLLAEDDLFDGVMECEASLLVKILSLKDDFVSLQVVGYGIMVERGDPLTLAFDESKFWIQVRGLKAEYFTREVARKIVHAFKECEPVELRKDKMGNKFFRVRELLKVSLPIRHMISFKVDPRRLVVYGLWIKALVEKSWLEFKWAEPMDHQVEAALAVQ</sequence>
<evidence type="ECO:0000313" key="1">
    <source>
        <dbReference type="EMBL" id="GAA0142856.1"/>
    </source>
</evidence>
<reference evidence="1 2" key="1">
    <citation type="submission" date="2024-01" db="EMBL/GenBank/DDBJ databases">
        <title>The complete chloroplast genome sequence of Lithospermum erythrorhizon: insights into the phylogenetic relationship among Boraginaceae species and the maternal lineages of purple gromwells.</title>
        <authorList>
            <person name="Okada T."/>
            <person name="Watanabe K."/>
        </authorList>
    </citation>
    <scope>NUCLEOTIDE SEQUENCE [LARGE SCALE GENOMIC DNA]</scope>
</reference>
<organism evidence="1 2">
    <name type="scientific">Lithospermum erythrorhizon</name>
    <name type="common">Purple gromwell</name>
    <name type="synonym">Lithospermum officinale var. erythrorhizon</name>
    <dbReference type="NCBI Taxonomy" id="34254"/>
    <lineage>
        <taxon>Eukaryota</taxon>
        <taxon>Viridiplantae</taxon>
        <taxon>Streptophyta</taxon>
        <taxon>Embryophyta</taxon>
        <taxon>Tracheophyta</taxon>
        <taxon>Spermatophyta</taxon>
        <taxon>Magnoliopsida</taxon>
        <taxon>eudicotyledons</taxon>
        <taxon>Gunneridae</taxon>
        <taxon>Pentapetalae</taxon>
        <taxon>asterids</taxon>
        <taxon>lamiids</taxon>
        <taxon>Boraginales</taxon>
        <taxon>Boraginaceae</taxon>
        <taxon>Boraginoideae</taxon>
        <taxon>Lithospermeae</taxon>
        <taxon>Lithospermum</taxon>
    </lineage>
</organism>
<evidence type="ECO:0000313" key="2">
    <source>
        <dbReference type="Proteomes" id="UP001454036"/>
    </source>
</evidence>
<proteinExistence type="predicted"/>
<accession>A0AAV3NVL8</accession>
<protein>
    <submittedName>
        <fullName evidence="1">Uncharacterized protein</fullName>
    </submittedName>
</protein>
<dbReference type="Proteomes" id="UP001454036">
    <property type="component" value="Unassembled WGS sequence"/>
</dbReference>
<gene>
    <name evidence="1" type="ORF">LIER_42738</name>
</gene>